<proteinExistence type="inferred from homology"/>
<dbReference type="SUPFAM" id="SSF53187">
    <property type="entry name" value="Zn-dependent exopeptidases"/>
    <property type="match status" value="1"/>
</dbReference>
<name>A0A443JAC4_9RHOB</name>
<dbReference type="PANTHER" id="PTHR43808">
    <property type="entry name" value="ACETYLORNITHINE DEACETYLASE"/>
    <property type="match status" value="1"/>
</dbReference>
<evidence type="ECO:0000313" key="10">
    <source>
        <dbReference type="EMBL" id="RWR17473.1"/>
    </source>
</evidence>
<evidence type="ECO:0000256" key="6">
    <source>
        <dbReference type="ARBA" id="ARBA00022833"/>
    </source>
</evidence>
<evidence type="ECO:0000256" key="4">
    <source>
        <dbReference type="ARBA" id="ARBA00022723"/>
    </source>
</evidence>
<evidence type="ECO:0000256" key="1">
    <source>
        <dbReference type="ARBA" id="ARBA00001947"/>
    </source>
</evidence>
<evidence type="ECO:0000256" key="9">
    <source>
        <dbReference type="ARBA" id="ARBA00023285"/>
    </source>
</evidence>
<dbReference type="AlphaFoldDB" id="A0A443JAC4"/>
<dbReference type="GO" id="GO:0008270">
    <property type="term" value="F:zinc ion binding"/>
    <property type="evidence" value="ECO:0007669"/>
    <property type="project" value="InterPro"/>
</dbReference>
<keyword evidence="8" id="KW-0482">Metalloprotease</keyword>
<dbReference type="NCBIfam" id="TIGR01887">
    <property type="entry name" value="dipeptidaselike"/>
    <property type="match status" value="1"/>
</dbReference>
<dbReference type="InterPro" id="IPR001261">
    <property type="entry name" value="ArgE/DapE_CS"/>
</dbReference>
<reference evidence="10 11" key="2">
    <citation type="submission" date="2019-01" db="EMBL/GenBank/DDBJ databases">
        <authorList>
            <person name="Li Y."/>
        </authorList>
    </citation>
    <scope>NUCLEOTIDE SEQUENCE [LARGE SCALE GENOMIC DNA]</scope>
    <source>
        <strain evidence="10 11">SK2B-1</strain>
    </source>
</reference>
<comment type="caution">
    <text evidence="10">The sequence shown here is derived from an EMBL/GenBank/DDBJ whole genome shotgun (WGS) entry which is preliminary data.</text>
</comment>
<dbReference type="Proteomes" id="UP000284476">
    <property type="component" value="Unassembled WGS sequence"/>
</dbReference>
<dbReference type="GO" id="GO:0008237">
    <property type="term" value="F:metallopeptidase activity"/>
    <property type="evidence" value="ECO:0007669"/>
    <property type="project" value="UniProtKB-KW"/>
</dbReference>
<dbReference type="GO" id="GO:0006526">
    <property type="term" value="P:L-arginine biosynthetic process"/>
    <property type="evidence" value="ECO:0007669"/>
    <property type="project" value="TreeGrafter"/>
</dbReference>
<dbReference type="PANTHER" id="PTHR43808:SF31">
    <property type="entry name" value="N-ACETYL-L-CITRULLINE DEACETYLASE"/>
    <property type="match status" value="1"/>
</dbReference>
<gene>
    <name evidence="10" type="ORF">D2T30_18885</name>
</gene>
<keyword evidence="9" id="KW-0170">Cobalt</keyword>
<reference evidence="10 11" key="1">
    <citation type="submission" date="2019-01" db="EMBL/GenBank/DDBJ databases">
        <title>Sinorhodobacter populi sp. nov. isolated from the symptomatic bark tissue of Populus euramericana canker.</title>
        <authorList>
            <person name="Xu G."/>
        </authorList>
    </citation>
    <scope>NUCLEOTIDE SEQUENCE [LARGE SCALE GENOMIC DNA]</scope>
    <source>
        <strain evidence="10 11">SK2B-1</strain>
    </source>
</reference>
<protein>
    <submittedName>
        <fullName evidence="10">M20 family peptidase</fullName>
    </submittedName>
</protein>
<comment type="cofactor">
    <cofactor evidence="1">
        <name>Zn(2+)</name>
        <dbReference type="ChEBI" id="CHEBI:29105"/>
    </cofactor>
</comment>
<evidence type="ECO:0000313" key="11">
    <source>
        <dbReference type="Proteomes" id="UP000284476"/>
    </source>
</evidence>
<dbReference type="GO" id="GO:0008777">
    <property type="term" value="F:acetylornithine deacetylase activity"/>
    <property type="evidence" value="ECO:0007669"/>
    <property type="project" value="TreeGrafter"/>
</dbReference>
<dbReference type="RefSeq" id="WP_128210148.1">
    <property type="nucleotide sequence ID" value="NZ_JBHRSO010000027.1"/>
</dbReference>
<dbReference type="PROSITE" id="PS00758">
    <property type="entry name" value="ARGE_DAPE_CPG2_1"/>
    <property type="match status" value="1"/>
</dbReference>
<dbReference type="EMBL" id="SAUZ01000027">
    <property type="protein sequence ID" value="RWR17473.1"/>
    <property type="molecule type" value="Genomic_DNA"/>
</dbReference>
<dbReference type="Gene3D" id="3.30.70.360">
    <property type="match status" value="2"/>
</dbReference>
<evidence type="ECO:0000256" key="3">
    <source>
        <dbReference type="ARBA" id="ARBA00022670"/>
    </source>
</evidence>
<keyword evidence="7" id="KW-0224">Dipeptidase</keyword>
<dbReference type="SUPFAM" id="SSF55031">
    <property type="entry name" value="Bacterial exopeptidase dimerisation domain"/>
    <property type="match status" value="1"/>
</dbReference>
<dbReference type="GO" id="GO:0016805">
    <property type="term" value="F:dipeptidase activity"/>
    <property type="evidence" value="ECO:0007669"/>
    <property type="project" value="UniProtKB-KW"/>
</dbReference>
<dbReference type="GO" id="GO:0006508">
    <property type="term" value="P:proteolysis"/>
    <property type="evidence" value="ECO:0007669"/>
    <property type="project" value="UniProtKB-KW"/>
</dbReference>
<dbReference type="Gene3D" id="3.40.630.10">
    <property type="entry name" value="Zn peptidases"/>
    <property type="match status" value="1"/>
</dbReference>
<keyword evidence="6" id="KW-0862">Zinc</keyword>
<keyword evidence="4" id="KW-0479">Metal-binding</keyword>
<dbReference type="InterPro" id="IPR036264">
    <property type="entry name" value="Bact_exopeptidase_dim_dom"/>
</dbReference>
<dbReference type="InterPro" id="IPR010964">
    <property type="entry name" value="M20A_pepV-rel"/>
</dbReference>
<dbReference type="InterPro" id="IPR002933">
    <property type="entry name" value="Peptidase_M20"/>
</dbReference>
<organism evidence="10 11">
    <name type="scientific">Paenirhodobacter populi</name>
    <dbReference type="NCBI Taxonomy" id="2306993"/>
    <lineage>
        <taxon>Bacteria</taxon>
        <taxon>Pseudomonadati</taxon>
        <taxon>Pseudomonadota</taxon>
        <taxon>Alphaproteobacteria</taxon>
        <taxon>Rhodobacterales</taxon>
        <taxon>Rhodobacter group</taxon>
        <taxon>Paenirhodobacter</taxon>
    </lineage>
</organism>
<sequence>MADNLAASYVPKELTAAEQDLFTRAGAWFEDHRAEFVADLLAWVAVPSVSEASQAQPGKPFGPEVARIFDLVTARARELGFRTETHDGYAISVLWGDALEEIGLVSHLDVVPAGENWTFEPYAPFERDGFVVGRGASDNKGPALVDLYLLRALRDLGLRPRRTIRIVYGGAEETGMEDMEHYARHYPIPEVSIISDGGFPVNYAQKGGLNLSLHVPAGPVLSGFRAGVAENAVPATAAIRLPQAYETVRQALAQLPADLAAVLSVAEADGATVLTARGQSGHAAFPENTRNAIPLLLRALIGAGLVEGRDLQAAQVVAGILADPWGEGAGTAREDETTGRLTQNGGIVVPADDGFDLSIDIRYPISADAAELEEVLAQAIRPVGGSVRVTRHAAPMHIDRDSDLVRLLQDTFDTLAQTKTEPFAMGGGTHARVFPKSVTFGPGFGRNPDLLFRGESVTVHPAFVPERHGAAHGPDEFVSLENLKRALGVYAVTLPRLDDWLDRGSRSHA</sequence>
<comment type="similarity">
    <text evidence="2">Belongs to the peptidase M20A family.</text>
</comment>
<accession>A0A443JAC4</accession>
<evidence type="ECO:0000256" key="5">
    <source>
        <dbReference type="ARBA" id="ARBA00022801"/>
    </source>
</evidence>
<dbReference type="InterPro" id="IPR050072">
    <property type="entry name" value="Peptidase_M20A"/>
</dbReference>
<evidence type="ECO:0000256" key="2">
    <source>
        <dbReference type="ARBA" id="ARBA00006247"/>
    </source>
</evidence>
<keyword evidence="5" id="KW-0378">Hydrolase</keyword>
<evidence type="ECO:0000256" key="7">
    <source>
        <dbReference type="ARBA" id="ARBA00022997"/>
    </source>
</evidence>
<keyword evidence="3" id="KW-0645">Protease</keyword>
<dbReference type="Pfam" id="PF01546">
    <property type="entry name" value="Peptidase_M20"/>
    <property type="match status" value="1"/>
</dbReference>
<evidence type="ECO:0000256" key="8">
    <source>
        <dbReference type="ARBA" id="ARBA00023049"/>
    </source>
</evidence>